<dbReference type="InterPro" id="IPR003284">
    <property type="entry name" value="Sal_SpvB"/>
</dbReference>
<organism evidence="4 5">
    <name type="scientific">Pseudoalteromonas luteoviolacea DSM 6061</name>
    <dbReference type="NCBI Taxonomy" id="1365250"/>
    <lineage>
        <taxon>Bacteria</taxon>
        <taxon>Pseudomonadati</taxon>
        <taxon>Pseudomonadota</taxon>
        <taxon>Gammaproteobacteria</taxon>
        <taxon>Alteromonadales</taxon>
        <taxon>Pseudoalteromonadaceae</taxon>
        <taxon>Pseudoalteromonas</taxon>
    </lineage>
</organism>
<name>A0A166VYF1_9GAMM</name>
<evidence type="ECO:0000256" key="2">
    <source>
        <dbReference type="ARBA" id="ARBA00022525"/>
    </source>
</evidence>
<dbReference type="NCBIfam" id="TIGR01643">
    <property type="entry name" value="YD_repeat_2x"/>
    <property type="match status" value="1"/>
</dbReference>
<proteinExistence type="predicted"/>
<comment type="caution">
    <text evidence="4">The sequence shown here is derived from an EMBL/GenBank/DDBJ whole genome shotgun (WGS) entry which is preliminary data.</text>
</comment>
<dbReference type="SUPFAM" id="SSF69318">
    <property type="entry name" value="Integrin alpha N-terminal domain"/>
    <property type="match status" value="1"/>
</dbReference>
<dbReference type="InterPro" id="IPR022385">
    <property type="entry name" value="Rhs_assc_core"/>
</dbReference>
<keyword evidence="5" id="KW-1185">Reference proteome</keyword>
<dbReference type="GO" id="GO:0005737">
    <property type="term" value="C:cytoplasm"/>
    <property type="evidence" value="ECO:0007669"/>
    <property type="project" value="InterPro"/>
</dbReference>
<evidence type="ECO:0000313" key="5">
    <source>
        <dbReference type="Proteomes" id="UP000076643"/>
    </source>
</evidence>
<keyword evidence="3" id="KW-0843">Virulence</keyword>
<dbReference type="Proteomes" id="UP000076643">
    <property type="component" value="Unassembled WGS sequence"/>
</dbReference>
<dbReference type="Gene3D" id="2.180.10.10">
    <property type="entry name" value="RHS repeat-associated core"/>
    <property type="match status" value="1"/>
</dbReference>
<dbReference type="Pfam" id="PF03534">
    <property type="entry name" value="SpvB"/>
    <property type="match status" value="1"/>
</dbReference>
<dbReference type="EMBL" id="AUYB01000117">
    <property type="protein sequence ID" value="KZN34617.1"/>
    <property type="molecule type" value="Genomic_DNA"/>
</dbReference>
<dbReference type="InterPro" id="IPR028994">
    <property type="entry name" value="Integrin_alpha_N"/>
</dbReference>
<dbReference type="InterPro" id="IPR050708">
    <property type="entry name" value="T6SS_VgrG/RHS"/>
</dbReference>
<dbReference type="NCBIfam" id="TIGR03696">
    <property type="entry name" value="Rhs_assc_core"/>
    <property type="match status" value="1"/>
</dbReference>
<dbReference type="InterPro" id="IPR032869">
    <property type="entry name" value="WHH_dom_containing"/>
</dbReference>
<sequence length="2120" mass="237718">YGCAQWQSHNRQLNELLKINTFKSDSSQFHSTGKIKLEWDVLGATDVTLLIKRAGSVTSKMNNLSLTHGEMEISVNEITEFTLIATGFRGEALSQNLITNGMINVDQPEKPKLADAPILKEGNQIVGVIPSNVDVNSGGSATYSTKIEVVKGPGGFSPDLSVNYSSSGKSGLLGVGWRLSGHSVISRCRRYLEEDGYYKNVELSSSDAICYGSERLVPVKKGQALTSGSEYRLKSEPNFKVVYSTSGFTVYLQSGEQWLFGNGENAQQVDEGSGTVYKWYLSHKKDSFGNVIFYKYYNTTGTQLRLSEITYANNKVNFLYETRADSSYKYFLGNTVVNDQVLSAIEVFNHDAIKVTDYSFKYKNSATTGRSLLESISRCNGSDMCLPKTTFSYSDKVPVGLVNSNNALTIDLKKEFGFSGKLVDPVMQLMDYNGDGNLELAVYASDLESKKYNIYNFDLSSSIVKRGSLNEQGISYVVKDERLGRQRHYINWYATDLDNNGKDEITVREEKTLRFGNVYGDLFGTGEQLASADYVGLLKSIEREYSDCGDLEKCDAYVTVNQLLDVNYDGLLDRIYEVYAFSTDIDEPILQGEQYFASMINTSNGTQFSEIKAVEFSAIRDPADRWDTHAMGDVNGDGYIDFGSYCYNGIDFIKCDSHTHLNDINTNKFGLASYQDINLDGKSDSLYWDNGVLYAQISNPSANKTISLGQFTPPKEWQPSPGRKGRFMWADLDGDGSPALIYLEESKDIIHILHDANTNNTAVDKLISIKEGNGLGLTHSFEYKSIGSNIYQKHTDANQKNWGNGSVVRDVKSGGYVVSEWKINTGQNASGKELIQDYQYKYAGLKFQAGGRGSLGFSEVTKTSLNNKQVTTRKFRQDYPFTGQQEEVTVTYQGSVLQKTKVKEWQVLSILDGRVAKVLPEKVETQRYSFGIDNGVITSGTSRILSLNRMQTTIYETVDKDYIRIKSNSDEYIDKLSGYTWKKHTSYDYYDEDINNWYIARPSLETITQSRTNGVDTLQSIQRINSTYNSNNLAEAVEIGVDEYGDPVSEQEYLKETFKYDKYGNLIENRKCSSHYNSTCVNKKISDKTLPAYHVLQKFTYRYHEGRYLTSEHNGLFEVFSYSDHNSLNLPRVVQDAAGMKTHLSYDTFGRRYFAASEDGSYSKQIRSLCTNCPVGVKYLIALESSSSPDLIQYFDASDRLVYQKTRSLTQEWINQVNKYDAFSQLIAQSNPYKFGQTVHFTEYRYDDLNRLWHTRKPSSIEETNRIDKGIKYTNISGNHSGSNSSSAVIDYTLGKKMSGIGLLVSSFDADNNETHYNYNEQRLLRRVLNPDGSELFVKYNARGHKTGMSDPDKGDIEFTNNALGEMVTRTAPDGSIITYHYDSVGRIKEKSARNLFGQDEDYSYFIYKKSLLDEQGSKDGAKSYFAYDHLGRISAVGYELEDQQFMTSTTYDHLGRVFQQFDASGNFRGVQYSYKNGYVAALKEASNSDLTYYQAGGMDAFGNITKWRSGSGIVTETKSDLITGFLTNIKSGNGAVQNLIYEFDGLGNLRSRKDKIGDAARSELLEVFTYDNMNRLETVTMNGFNTLTMDYFDNGNIKTKSDLQSGKTYTYGTKPSQCSNYAGKHAVSVVGTLNYCYDLRGNQTKSYNGSSLQRQVSYTYFDKPRLITSPVATSEFKYDANNARFKRTDLEGDKQTATYYVGNTEVIVEDNKYSYRRYIGNHALSIISDESDSTRYLFKDHIGSIDVITNEAGQLIERLSYDAFGRRRDGLTWGKIQQLYVDPAVKNAAEITDKGFTGHEHVDHAEAIHMGGRIYDPTLGRFMQADPIVESPESAQSLNRYSYVFNNPLSFTDPTGYTCTIDDWQSAPKCIHDMLEDANEILADIDIKSEVQERVQEFSANYVSADIAAGVDKSISGQALYIGYKAVPYIGEVAGFVYDITIPDLRKPLQLALNGEFGGALSGTVEEVVLKKFRMVYRVGENVVDSVEKVANNKVTKRGNSSQYSVSFDTKLSKDMYPGRSDKAHFQQANQNLHQQMKADPEFASMMEALHPGITKGVQPGARGAYPRRAPTKDVTWHHGVEPGNMQLVPRSQHNAPGAVQETLHPDGLGGMSIWGGGR</sequence>
<dbReference type="InterPro" id="IPR006530">
    <property type="entry name" value="YD"/>
</dbReference>
<keyword evidence="2" id="KW-0964">Secreted</keyword>
<dbReference type="PANTHER" id="PTHR32305">
    <property type="match status" value="1"/>
</dbReference>
<dbReference type="PANTHER" id="PTHR32305:SF15">
    <property type="entry name" value="PROTEIN RHSA-RELATED"/>
    <property type="match status" value="1"/>
</dbReference>
<evidence type="ECO:0000256" key="1">
    <source>
        <dbReference type="ARBA" id="ARBA00004613"/>
    </source>
</evidence>
<dbReference type="PATRIC" id="fig|1365250.3.peg.3507"/>
<comment type="subcellular location">
    <subcellularLocation>
        <location evidence="1">Secreted</location>
    </subcellularLocation>
</comment>
<feature type="non-terminal residue" evidence="4">
    <location>
        <position position="1"/>
    </location>
</feature>
<dbReference type="GO" id="GO:0005576">
    <property type="term" value="C:extracellular region"/>
    <property type="evidence" value="ECO:0007669"/>
    <property type="project" value="UniProtKB-SubCell"/>
</dbReference>
<evidence type="ECO:0000256" key="3">
    <source>
        <dbReference type="ARBA" id="ARBA00023026"/>
    </source>
</evidence>
<evidence type="ECO:0008006" key="6">
    <source>
        <dbReference type="Google" id="ProtNLM"/>
    </source>
</evidence>
<protein>
    <recommendedName>
        <fullName evidence="6">Insecticide toxin TcdB middle/N-terminal domain-containing protein</fullName>
    </recommendedName>
</protein>
<evidence type="ECO:0000313" key="4">
    <source>
        <dbReference type="EMBL" id="KZN34617.1"/>
    </source>
</evidence>
<accession>A0A166VYF1</accession>
<dbReference type="Pfam" id="PF14414">
    <property type="entry name" value="WHH"/>
    <property type="match status" value="1"/>
</dbReference>
<gene>
    <name evidence="4" type="ORF">N475_19080</name>
</gene>
<reference evidence="4 5" key="1">
    <citation type="submission" date="2013-07" db="EMBL/GenBank/DDBJ databases">
        <title>Comparative Genomic and Metabolomic Analysis of Twelve Strains of Pseudoalteromonas luteoviolacea.</title>
        <authorList>
            <person name="Vynne N.G."/>
            <person name="Mansson M."/>
            <person name="Gram L."/>
        </authorList>
    </citation>
    <scope>NUCLEOTIDE SEQUENCE [LARGE SCALE GENOMIC DNA]</scope>
    <source>
        <strain evidence="4 5">DSM 6061</strain>
    </source>
</reference>